<reference evidence="1 2" key="1">
    <citation type="journal article" date="2007" name="ISME J.">
        <title>Sequence-based analysis of pQBR103; a representative of a unique, transfer-proficient mega plasmid resident in the microbial community of sugar beet.</title>
        <authorList>
            <person name="Tett A."/>
            <person name="Spiers A.J."/>
            <person name="Crossman L.C."/>
            <person name="Ager D."/>
            <person name="Ciric L."/>
            <person name="Dow J.M."/>
            <person name="Fry J.C."/>
            <person name="Harris D."/>
            <person name="Lilley A."/>
            <person name="Oliver A."/>
            <person name="Parkhill J."/>
            <person name="Quail M.A."/>
            <person name="Rainey P.B."/>
            <person name="Saunders N.J."/>
            <person name="Seeger K."/>
            <person name="Snyder L.A.S."/>
            <person name="Squares R."/>
            <person name="Thomas C.M."/>
            <person name="Turner S.L."/>
            <person name="Zhang X.-X."/>
            <person name="Field D."/>
            <person name="Bailey M.J."/>
        </authorList>
    </citation>
    <scope>NUCLEOTIDE SEQUENCE [LARGE SCALE GENOMIC DNA]</scope>
    <source>
        <strain evidence="1 2">SBW25</strain>
    </source>
</reference>
<organism evidence="1 2">
    <name type="scientific">Pseudomonas fluorescens (strain SBW25)</name>
    <dbReference type="NCBI Taxonomy" id="216595"/>
    <lineage>
        <taxon>Bacteria</taxon>
        <taxon>Pseudomonadati</taxon>
        <taxon>Pseudomonadota</taxon>
        <taxon>Gammaproteobacteria</taxon>
        <taxon>Pseudomonadales</taxon>
        <taxon>Pseudomonadaceae</taxon>
        <taxon>Pseudomonas</taxon>
    </lineage>
</organism>
<keyword evidence="1" id="KW-0614">Plasmid</keyword>
<gene>
    <name evidence="1" type="ordered locus">pQBR0368</name>
</gene>
<proteinExistence type="predicted"/>
<protein>
    <submittedName>
        <fullName evidence="1">Uncharacterized protein</fullName>
    </submittedName>
</protein>
<dbReference type="EMBL" id="AM235768">
    <property type="protein sequence ID" value="CAM96400.1"/>
    <property type="molecule type" value="Genomic_DNA"/>
</dbReference>
<dbReference type="AlphaFoldDB" id="A4V788"/>
<geneLocation type="plasmid" evidence="1 2">
    <name>pQBR103</name>
</geneLocation>
<accession>A4V788</accession>
<sequence length="332" mass="36611">MELQLMGKRIIYEIGHPAAATLYSNSSHDSQDPEILFYSLMKDFIGRPTALVIELLSLSYQTSSGDNLAGDPLFTIAQYPGEREYVLIGDVDSGAVTRREDVYVGLAPLPTSFEASVHALFNRFRKAAVPTAYSSVESVRLHLNELGSCLNKVMSSDNDDSVVADAASDLHLALVDLLARRGIGLQAWSTDALMKLKSGSTRQSLTTAAPQHRPWMPGSTLAFGEEYGVLYRDEEETLQVVVEEGSVVVWQREVDGEMVKVEQHYVPSDVDMKVHCLNLVPYKGFTCIHFGDGRAVFTSGEVEASYRVKLGSGWELEAWAGVKVDMDRSLMH</sequence>
<evidence type="ECO:0000313" key="2">
    <source>
        <dbReference type="Proteomes" id="UP000002332"/>
    </source>
</evidence>
<name>A4V788_PSEFS</name>
<evidence type="ECO:0000313" key="1">
    <source>
        <dbReference type="EMBL" id="CAM96400.1"/>
    </source>
</evidence>
<dbReference type="Proteomes" id="UP000002332">
    <property type="component" value="Plasmid pQBR103"/>
</dbReference>